<dbReference type="AlphaFoldDB" id="A0A067Q993"/>
<dbReference type="InParanoid" id="A0A067Q993"/>
<dbReference type="EMBL" id="KL197711">
    <property type="protein sequence ID" value="KDQ62740.1"/>
    <property type="molecule type" value="Genomic_DNA"/>
</dbReference>
<reference evidence="2" key="1">
    <citation type="journal article" date="2014" name="Proc. Natl. Acad. Sci. U.S.A.">
        <title>Extensive sampling of basidiomycete genomes demonstrates inadequacy of the white-rot/brown-rot paradigm for wood decay fungi.</title>
        <authorList>
            <person name="Riley R."/>
            <person name="Salamov A.A."/>
            <person name="Brown D.W."/>
            <person name="Nagy L.G."/>
            <person name="Floudas D."/>
            <person name="Held B.W."/>
            <person name="Levasseur A."/>
            <person name="Lombard V."/>
            <person name="Morin E."/>
            <person name="Otillar R."/>
            <person name="Lindquist E.A."/>
            <person name="Sun H."/>
            <person name="LaButti K.M."/>
            <person name="Schmutz J."/>
            <person name="Jabbour D."/>
            <person name="Luo H."/>
            <person name="Baker S.E."/>
            <person name="Pisabarro A.G."/>
            <person name="Walton J.D."/>
            <person name="Blanchette R.A."/>
            <person name="Henrissat B."/>
            <person name="Martin F."/>
            <person name="Cullen D."/>
            <person name="Hibbett D.S."/>
            <person name="Grigoriev I.V."/>
        </authorList>
    </citation>
    <scope>NUCLEOTIDE SEQUENCE [LARGE SCALE GENOMIC DNA]</scope>
    <source>
        <strain evidence="2">MUCL 33604</strain>
    </source>
</reference>
<accession>A0A067Q993</accession>
<keyword evidence="2" id="KW-1185">Reference proteome</keyword>
<evidence type="ECO:0000313" key="2">
    <source>
        <dbReference type="Proteomes" id="UP000027265"/>
    </source>
</evidence>
<evidence type="ECO:0000313" key="1">
    <source>
        <dbReference type="EMBL" id="KDQ62740.1"/>
    </source>
</evidence>
<dbReference type="HOGENOM" id="CLU_107219_0_0_1"/>
<proteinExistence type="predicted"/>
<evidence type="ECO:0008006" key="3">
    <source>
        <dbReference type="Google" id="ProtNLM"/>
    </source>
</evidence>
<dbReference type="Proteomes" id="UP000027265">
    <property type="component" value="Unassembled WGS sequence"/>
</dbReference>
<name>A0A067Q993_9AGAM</name>
<organism evidence="1 2">
    <name type="scientific">Jaapia argillacea MUCL 33604</name>
    <dbReference type="NCBI Taxonomy" id="933084"/>
    <lineage>
        <taxon>Eukaryota</taxon>
        <taxon>Fungi</taxon>
        <taxon>Dikarya</taxon>
        <taxon>Basidiomycota</taxon>
        <taxon>Agaricomycotina</taxon>
        <taxon>Agaricomycetes</taxon>
        <taxon>Agaricomycetidae</taxon>
        <taxon>Jaapiales</taxon>
        <taxon>Jaapiaceae</taxon>
        <taxon>Jaapia</taxon>
    </lineage>
</organism>
<protein>
    <recommendedName>
        <fullName evidence="3">SnoaL-like domain-containing protein</fullName>
    </recommendedName>
</protein>
<gene>
    <name evidence="1" type="ORF">JAAARDRAFT_30645</name>
</gene>
<dbReference type="OrthoDB" id="3188871at2759"/>
<sequence>MTSAIVLPNLTQWTESRITAILKATSTTDFDQAFDAFIAPDAQITVNGAPLTRDQYKQQLAGEGLLEALASVTFNGAVEVPTDGQLAGTVGVFYVATIVSKLLIDGAPAESTITSSLNVVIKQYPTGNTGPPPPIRGYHDYRKVATLDQVFVGQPVPVHFAGIPSSAT</sequence>